<evidence type="ECO:0000256" key="2">
    <source>
        <dbReference type="ARBA" id="ARBA00022692"/>
    </source>
</evidence>
<evidence type="ECO:0000313" key="9">
    <source>
        <dbReference type="EMBL" id="GFN83559.1"/>
    </source>
</evidence>
<keyword evidence="5" id="KW-0472">Membrane</keyword>
<dbReference type="PANTHER" id="PTHR11920">
    <property type="entry name" value="GUANYLYL CYCLASE"/>
    <property type="match status" value="1"/>
</dbReference>
<keyword evidence="9" id="KW-0675">Receptor</keyword>
<dbReference type="InterPro" id="IPR050401">
    <property type="entry name" value="Cyclic_nucleotide_synthase"/>
</dbReference>
<proteinExistence type="predicted"/>
<dbReference type="EMBL" id="BLXT01001203">
    <property type="protein sequence ID" value="GFN83559.1"/>
    <property type="molecule type" value="Genomic_DNA"/>
</dbReference>
<gene>
    <name evidence="9" type="ORF">PoB_001006500</name>
</gene>
<dbReference type="GO" id="GO:0007168">
    <property type="term" value="P:receptor guanylyl cyclase signaling pathway"/>
    <property type="evidence" value="ECO:0007669"/>
    <property type="project" value="TreeGrafter"/>
</dbReference>
<dbReference type="GO" id="GO:0004383">
    <property type="term" value="F:guanylate cyclase activity"/>
    <property type="evidence" value="ECO:0007669"/>
    <property type="project" value="TreeGrafter"/>
</dbReference>
<keyword evidence="6" id="KW-0456">Lyase</keyword>
<evidence type="ECO:0000256" key="6">
    <source>
        <dbReference type="ARBA" id="ARBA00023239"/>
    </source>
</evidence>
<keyword evidence="4" id="KW-1133">Transmembrane helix</keyword>
<dbReference type="GO" id="GO:0035556">
    <property type="term" value="P:intracellular signal transduction"/>
    <property type="evidence" value="ECO:0007669"/>
    <property type="project" value="InterPro"/>
</dbReference>
<dbReference type="Pfam" id="PF00211">
    <property type="entry name" value="Guanylate_cyc"/>
    <property type="match status" value="1"/>
</dbReference>
<dbReference type="PROSITE" id="PS50125">
    <property type="entry name" value="GUANYLATE_CYCLASE_2"/>
    <property type="match status" value="1"/>
</dbReference>
<dbReference type="Proteomes" id="UP000735302">
    <property type="component" value="Unassembled WGS sequence"/>
</dbReference>
<comment type="caution">
    <text evidence="9">The sequence shown here is derived from an EMBL/GenBank/DDBJ whole genome shotgun (WGS) entry which is preliminary data.</text>
</comment>
<evidence type="ECO:0000256" key="3">
    <source>
        <dbReference type="ARBA" id="ARBA00022741"/>
    </source>
</evidence>
<evidence type="ECO:0000256" key="4">
    <source>
        <dbReference type="ARBA" id="ARBA00022989"/>
    </source>
</evidence>
<name>A0AAV3YM34_9GAST</name>
<dbReference type="InterPro" id="IPR029787">
    <property type="entry name" value="Nucleotide_cyclase"/>
</dbReference>
<dbReference type="GO" id="GO:0000166">
    <property type="term" value="F:nucleotide binding"/>
    <property type="evidence" value="ECO:0007669"/>
    <property type="project" value="UniProtKB-KW"/>
</dbReference>
<evidence type="ECO:0000259" key="8">
    <source>
        <dbReference type="PROSITE" id="PS50125"/>
    </source>
</evidence>
<evidence type="ECO:0000256" key="1">
    <source>
        <dbReference type="ARBA" id="ARBA00004370"/>
    </source>
</evidence>
<comment type="subcellular location">
    <subcellularLocation>
        <location evidence="1">Membrane</location>
    </subcellularLocation>
</comment>
<keyword evidence="2" id="KW-0812">Transmembrane</keyword>
<dbReference type="Gene3D" id="3.30.70.1230">
    <property type="entry name" value="Nucleotide cyclase"/>
    <property type="match status" value="1"/>
</dbReference>
<organism evidence="9 10">
    <name type="scientific">Plakobranchus ocellatus</name>
    <dbReference type="NCBI Taxonomy" id="259542"/>
    <lineage>
        <taxon>Eukaryota</taxon>
        <taxon>Metazoa</taxon>
        <taxon>Spiralia</taxon>
        <taxon>Lophotrochozoa</taxon>
        <taxon>Mollusca</taxon>
        <taxon>Gastropoda</taxon>
        <taxon>Heterobranchia</taxon>
        <taxon>Euthyneura</taxon>
        <taxon>Panpulmonata</taxon>
        <taxon>Sacoglossa</taxon>
        <taxon>Placobranchoidea</taxon>
        <taxon>Plakobranchidae</taxon>
        <taxon>Plakobranchus</taxon>
    </lineage>
</organism>
<feature type="domain" description="Guanylate cyclase" evidence="8">
    <location>
        <begin position="7"/>
        <end position="36"/>
    </location>
</feature>
<evidence type="ECO:0000256" key="5">
    <source>
        <dbReference type="ARBA" id="ARBA00023136"/>
    </source>
</evidence>
<dbReference type="SUPFAM" id="SSF55073">
    <property type="entry name" value="Nucleotide cyclase"/>
    <property type="match status" value="1"/>
</dbReference>
<dbReference type="PANTHER" id="PTHR11920:SF501">
    <property type="entry name" value="GUANYLATE CYCLASE 32E"/>
    <property type="match status" value="1"/>
</dbReference>
<feature type="region of interest" description="Disordered" evidence="7">
    <location>
        <begin position="150"/>
        <end position="170"/>
    </location>
</feature>
<dbReference type="GO" id="GO:0005886">
    <property type="term" value="C:plasma membrane"/>
    <property type="evidence" value="ECO:0007669"/>
    <property type="project" value="TreeGrafter"/>
</dbReference>
<dbReference type="GO" id="GO:0001653">
    <property type="term" value="F:peptide receptor activity"/>
    <property type="evidence" value="ECO:0007669"/>
    <property type="project" value="TreeGrafter"/>
</dbReference>
<keyword evidence="3" id="KW-0547">Nucleotide-binding</keyword>
<sequence>MTTLNCTGPVVTGVVGSKMPRYCLFGETVSIAAKMESLGKPGRIHISEMTYEALVTLGGFMMELREDDCVLSDQELMMFFKARKETFRTYWLVHRDGMARKNRGSGCYSSGESSDDDSKQHLDDADWGQVYSRGKAGTIMTQSTAKRAQAFKPSVGQSKDAGLEPVPSDPRRSQVGFAIDFVTDNPAQYIFIQSQANLQVYSLCSCQNTFQLKARLSH</sequence>
<dbReference type="CDD" id="cd07302">
    <property type="entry name" value="CHD"/>
    <property type="match status" value="1"/>
</dbReference>
<reference evidence="9 10" key="1">
    <citation type="journal article" date="2021" name="Elife">
        <title>Chloroplast acquisition without the gene transfer in kleptoplastic sea slugs, Plakobranchus ocellatus.</title>
        <authorList>
            <person name="Maeda T."/>
            <person name="Takahashi S."/>
            <person name="Yoshida T."/>
            <person name="Shimamura S."/>
            <person name="Takaki Y."/>
            <person name="Nagai Y."/>
            <person name="Toyoda A."/>
            <person name="Suzuki Y."/>
            <person name="Arimoto A."/>
            <person name="Ishii H."/>
            <person name="Satoh N."/>
            <person name="Nishiyama T."/>
            <person name="Hasebe M."/>
            <person name="Maruyama T."/>
            <person name="Minagawa J."/>
            <person name="Obokata J."/>
            <person name="Shigenobu S."/>
        </authorList>
    </citation>
    <scope>NUCLEOTIDE SEQUENCE [LARGE SCALE GENOMIC DNA]</scope>
</reference>
<dbReference type="GO" id="GO:0004016">
    <property type="term" value="F:adenylate cyclase activity"/>
    <property type="evidence" value="ECO:0007669"/>
    <property type="project" value="TreeGrafter"/>
</dbReference>
<keyword evidence="10" id="KW-1185">Reference proteome</keyword>
<protein>
    <submittedName>
        <fullName evidence="9">Atrial natriuretic peptide receptor 2</fullName>
    </submittedName>
</protein>
<dbReference type="InterPro" id="IPR001054">
    <property type="entry name" value="A/G_cyclase"/>
</dbReference>
<evidence type="ECO:0000313" key="10">
    <source>
        <dbReference type="Proteomes" id="UP000735302"/>
    </source>
</evidence>
<feature type="region of interest" description="Disordered" evidence="7">
    <location>
        <begin position="102"/>
        <end position="122"/>
    </location>
</feature>
<dbReference type="AlphaFoldDB" id="A0AAV3YM34"/>
<accession>A0AAV3YM34</accession>
<evidence type="ECO:0000256" key="7">
    <source>
        <dbReference type="SAM" id="MobiDB-lite"/>
    </source>
</evidence>